<evidence type="ECO:0000313" key="2">
    <source>
        <dbReference type="Proteomes" id="UP000001070"/>
    </source>
</evidence>
<evidence type="ECO:0000313" key="1">
    <source>
        <dbReference type="EMBL" id="EDV92220.1"/>
    </source>
</evidence>
<dbReference type="EMBL" id="CH916371">
    <property type="protein sequence ID" value="EDV92220.1"/>
    <property type="molecule type" value="Genomic_DNA"/>
</dbReference>
<proteinExistence type="predicted"/>
<protein>
    <submittedName>
        <fullName evidence="1">GH24163</fullName>
    </submittedName>
</protein>
<dbReference type="HOGENOM" id="CLU_154089_0_0_1"/>
<dbReference type="InParanoid" id="B4JNC7"/>
<organism evidence="2">
    <name type="scientific">Drosophila grimshawi</name>
    <name type="common">Hawaiian fruit fly</name>
    <name type="synonym">Idiomyia grimshawi</name>
    <dbReference type="NCBI Taxonomy" id="7222"/>
    <lineage>
        <taxon>Eukaryota</taxon>
        <taxon>Metazoa</taxon>
        <taxon>Ecdysozoa</taxon>
        <taxon>Arthropoda</taxon>
        <taxon>Hexapoda</taxon>
        <taxon>Insecta</taxon>
        <taxon>Pterygota</taxon>
        <taxon>Neoptera</taxon>
        <taxon>Endopterygota</taxon>
        <taxon>Diptera</taxon>
        <taxon>Brachycera</taxon>
        <taxon>Muscomorpha</taxon>
        <taxon>Ephydroidea</taxon>
        <taxon>Drosophilidae</taxon>
        <taxon>Drosophila</taxon>
        <taxon>Hawaiian Drosophila</taxon>
    </lineage>
</organism>
<dbReference type="OrthoDB" id="425925at2759"/>
<dbReference type="OMA" id="REVAKWK"/>
<dbReference type="AlphaFoldDB" id="B4JNC7"/>
<sequence>MSWLNNSLNTINTIKGQLTNLAQEVLAETAGPGDDEYRGGDDALSAQTALQLLNETQLRQLDKACEDKDREIVALRKQITTLKASRASEDNVGGEAKSLVSRAKIRLKHFG</sequence>
<name>B4JNC7_DROGR</name>
<dbReference type="STRING" id="7222.B4JNC7"/>
<dbReference type="Proteomes" id="UP000001070">
    <property type="component" value="Unassembled WGS sequence"/>
</dbReference>
<keyword evidence="2" id="KW-1185">Reference proteome</keyword>
<dbReference type="PhylomeDB" id="B4JNC7"/>
<accession>B4JNC7</accession>
<reference evidence="1 2" key="1">
    <citation type="journal article" date="2007" name="Nature">
        <title>Evolution of genes and genomes on the Drosophila phylogeny.</title>
        <authorList>
            <consortium name="Drosophila 12 Genomes Consortium"/>
            <person name="Clark A.G."/>
            <person name="Eisen M.B."/>
            <person name="Smith D.R."/>
            <person name="Bergman C.M."/>
            <person name="Oliver B."/>
            <person name="Markow T.A."/>
            <person name="Kaufman T.C."/>
            <person name="Kellis M."/>
            <person name="Gelbart W."/>
            <person name="Iyer V.N."/>
            <person name="Pollard D.A."/>
            <person name="Sackton T.B."/>
            <person name="Larracuente A.M."/>
            <person name="Singh N.D."/>
            <person name="Abad J.P."/>
            <person name="Abt D.N."/>
            <person name="Adryan B."/>
            <person name="Aguade M."/>
            <person name="Akashi H."/>
            <person name="Anderson W.W."/>
            <person name="Aquadro C.F."/>
            <person name="Ardell D.H."/>
            <person name="Arguello R."/>
            <person name="Artieri C.G."/>
            <person name="Barbash D.A."/>
            <person name="Barker D."/>
            <person name="Barsanti P."/>
            <person name="Batterham P."/>
            <person name="Batzoglou S."/>
            <person name="Begun D."/>
            <person name="Bhutkar A."/>
            <person name="Blanco E."/>
            <person name="Bosak S.A."/>
            <person name="Bradley R.K."/>
            <person name="Brand A.D."/>
            <person name="Brent M.R."/>
            <person name="Brooks A.N."/>
            <person name="Brown R.H."/>
            <person name="Butlin R.K."/>
            <person name="Caggese C."/>
            <person name="Calvi B.R."/>
            <person name="Bernardo de Carvalho A."/>
            <person name="Caspi A."/>
            <person name="Castrezana S."/>
            <person name="Celniker S.E."/>
            <person name="Chang J.L."/>
            <person name="Chapple C."/>
            <person name="Chatterji S."/>
            <person name="Chinwalla A."/>
            <person name="Civetta A."/>
            <person name="Clifton S.W."/>
            <person name="Comeron J.M."/>
            <person name="Costello J.C."/>
            <person name="Coyne J.A."/>
            <person name="Daub J."/>
            <person name="David R.G."/>
            <person name="Delcher A.L."/>
            <person name="Delehaunty K."/>
            <person name="Do C.B."/>
            <person name="Ebling H."/>
            <person name="Edwards K."/>
            <person name="Eickbush T."/>
            <person name="Evans J.D."/>
            <person name="Filipski A."/>
            <person name="Findeiss S."/>
            <person name="Freyhult E."/>
            <person name="Fulton L."/>
            <person name="Fulton R."/>
            <person name="Garcia A.C."/>
            <person name="Gardiner A."/>
            <person name="Garfield D.A."/>
            <person name="Garvin B.E."/>
            <person name="Gibson G."/>
            <person name="Gilbert D."/>
            <person name="Gnerre S."/>
            <person name="Godfrey J."/>
            <person name="Good R."/>
            <person name="Gotea V."/>
            <person name="Gravely B."/>
            <person name="Greenberg A.J."/>
            <person name="Griffiths-Jones S."/>
            <person name="Gross S."/>
            <person name="Guigo R."/>
            <person name="Gustafson E.A."/>
            <person name="Haerty W."/>
            <person name="Hahn M.W."/>
            <person name="Halligan D.L."/>
            <person name="Halpern A.L."/>
            <person name="Halter G.M."/>
            <person name="Han M.V."/>
            <person name="Heger A."/>
            <person name="Hillier L."/>
            <person name="Hinrichs A.S."/>
            <person name="Holmes I."/>
            <person name="Hoskins R.A."/>
            <person name="Hubisz M.J."/>
            <person name="Hultmark D."/>
            <person name="Huntley M.A."/>
            <person name="Jaffe D.B."/>
            <person name="Jagadeeshan S."/>
            <person name="Jeck W.R."/>
            <person name="Johnson J."/>
            <person name="Jones C.D."/>
            <person name="Jordan W.C."/>
            <person name="Karpen G.H."/>
            <person name="Kataoka E."/>
            <person name="Keightley P.D."/>
            <person name="Kheradpour P."/>
            <person name="Kirkness E.F."/>
            <person name="Koerich L.B."/>
            <person name="Kristiansen K."/>
            <person name="Kudrna D."/>
            <person name="Kulathinal R.J."/>
            <person name="Kumar S."/>
            <person name="Kwok R."/>
            <person name="Lander E."/>
            <person name="Langley C.H."/>
            <person name="Lapoint R."/>
            <person name="Lazzaro B.P."/>
            <person name="Lee S.J."/>
            <person name="Levesque L."/>
            <person name="Li R."/>
            <person name="Lin C.F."/>
            <person name="Lin M.F."/>
            <person name="Lindblad-Toh K."/>
            <person name="Llopart A."/>
            <person name="Long M."/>
            <person name="Low L."/>
            <person name="Lozovsky E."/>
            <person name="Lu J."/>
            <person name="Luo M."/>
            <person name="Machado C.A."/>
            <person name="Makalowski W."/>
            <person name="Marzo M."/>
            <person name="Matsuda M."/>
            <person name="Matzkin L."/>
            <person name="McAllister B."/>
            <person name="McBride C.S."/>
            <person name="McKernan B."/>
            <person name="McKernan K."/>
            <person name="Mendez-Lago M."/>
            <person name="Minx P."/>
            <person name="Mollenhauer M.U."/>
            <person name="Montooth K."/>
            <person name="Mount S.M."/>
            <person name="Mu X."/>
            <person name="Myers E."/>
            <person name="Negre B."/>
            <person name="Newfeld S."/>
            <person name="Nielsen R."/>
            <person name="Noor M.A."/>
            <person name="O'Grady P."/>
            <person name="Pachter L."/>
            <person name="Papaceit M."/>
            <person name="Parisi M.J."/>
            <person name="Parisi M."/>
            <person name="Parts L."/>
            <person name="Pedersen J.S."/>
            <person name="Pesole G."/>
            <person name="Phillippy A.M."/>
            <person name="Ponting C.P."/>
            <person name="Pop M."/>
            <person name="Porcelli D."/>
            <person name="Powell J.R."/>
            <person name="Prohaska S."/>
            <person name="Pruitt K."/>
            <person name="Puig M."/>
            <person name="Quesneville H."/>
            <person name="Ram K.R."/>
            <person name="Rand D."/>
            <person name="Rasmussen M.D."/>
            <person name="Reed L.K."/>
            <person name="Reenan R."/>
            <person name="Reily A."/>
            <person name="Remington K.A."/>
            <person name="Rieger T.T."/>
            <person name="Ritchie M.G."/>
            <person name="Robin C."/>
            <person name="Rogers Y.H."/>
            <person name="Rohde C."/>
            <person name="Rozas J."/>
            <person name="Rubenfield M.J."/>
            <person name="Ruiz A."/>
            <person name="Russo S."/>
            <person name="Salzberg S.L."/>
            <person name="Sanchez-Gracia A."/>
            <person name="Saranga D.J."/>
            <person name="Sato H."/>
            <person name="Schaeffer S.W."/>
            <person name="Schatz M.C."/>
            <person name="Schlenke T."/>
            <person name="Schwartz R."/>
            <person name="Segarra C."/>
            <person name="Singh R.S."/>
            <person name="Sirot L."/>
            <person name="Sirota M."/>
            <person name="Sisneros N.B."/>
            <person name="Smith C.D."/>
            <person name="Smith T.F."/>
            <person name="Spieth J."/>
            <person name="Stage D.E."/>
            <person name="Stark A."/>
            <person name="Stephan W."/>
            <person name="Strausberg R.L."/>
            <person name="Strempel S."/>
            <person name="Sturgill D."/>
            <person name="Sutton G."/>
            <person name="Sutton G.G."/>
            <person name="Tao W."/>
            <person name="Teichmann S."/>
            <person name="Tobari Y.N."/>
            <person name="Tomimura Y."/>
            <person name="Tsolas J.M."/>
            <person name="Valente V.L."/>
            <person name="Venter E."/>
            <person name="Venter J.C."/>
            <person name="Vicario S."/>
            <person name="Vieira F.G."/>
            <person name="Vilella A.J."/>
            <person name="Villasante A."/>
            <person name="Walenz B."/>
            <person name="Wang J."/>
            <person name="Wasserman M."/>
            <person name="Watts T."/>
            <person name="Wilson D."/>
            <person name="Wilson R.K."/>
            <person name="Wing R.A."/>
            <person name="Wolfner M.F."/>
            <person name="Wong A."/>
            <person name="Wong G.K."/>
            <person name="Wu C.I."/>
            <person name="Wu G."/>
            <person name="Yamamoto D."/>
            <person name="Yang H.P."/>
            <person name="Yang S.P."/>
            <person name="Yorke J.A."/>
            <person name="Yoshida K."/>
            <person name="Zdobnov E."/>
            <person name="Zhang P."/>
            <person name="Zhang Y."/>
            <person name="Zimin A.V."/>
            <person name="Baldwin J."/>
            <person name="Abdouelleil A."/>
            <person name="Abdulkadir J."/>
            <person name="Abebe A."/>
            <person name="Abera B."/>
            <person name="Abreu J."/>
            <person name="Acer S.C."/>
            <person name="Aftuck L."/>
            <person name="Alexander A."/>
            <person name="An P."/>
            <person name="Anderson E."/>
            <person name="Anderson S."/>
            <person name="Arachi H."/>
            <person name="Azer M."/>
            <person name="Bachantsang P."/>
            <person name="Barry A."/>
            <person name="Bayul T."/>
            <person name="Berlin A."/>
            <person name="Bessette D."/>
            <person name="Bloom T."/>
            <person name="Blye J."/>
            <person name="Boguslavskiy L."/>
            <person name="Bonnet C."/>
            <person name="Boukhgalter B."/>
            <person name="Bourzgui I."/>
            <person name="Brown A."/>
            <person name="Cahill P."/>
            <person name="Channer S."/>
            <person name="Cheshatsang Y."/>
            <person name="Chuda L."/>
            <person name="Citroen M."/>
            <person name="Collymore A."/>
            <person name="Cooke P."/>
            <person name="Costello M."/>
            <person name="D'Aco K."/>
            <person name="Daza R."/>
            <person name="De Haan G."/>
            <person name="DeGray S."/>
            <person name="DeMaso C."/>
            <person name="Dhargay N."/>
            <person name="Dooley K."/>
            <person name="Dooley E."/>
            <person name="Doricent M."/>
            <person name="Dorje P."/>
            <person name="Dorjee K."/>
            <person name="Dupes A."/>
            <person name="Elong R."/>
            <person name="Falk J."/>
            <person name="Farina A."/>
            <person name="Faro S."/>
            <person name="Ferguson D."/>
            <person name="Fisher S."/>
            <person name="Foley C.D."/>
            <person name="Franke A."/>
            <person name="Friedrich D."/>
            <person name="Gadbois L."/>
            <person name="Gearin G."/>
            <person name="Gearin C.R."/>
            <person name="Giannoukos G."/>
            <person name="Goode T."/>
            <person name="Graham J."/>
            <person name="Grandbois E."/>
            <person name="Grewal S."/>
            <person name="Gyaltsen K."/>
            <person name="Hafez N."/>
            <person name="Hagos B."/>
            <person name="Hall J."/>
            <person name="Henson C."/>
            <person name="Hollinger A."/>
            <person name="Honan T."/>
            <person name="Huard M.D."/>
            <person name="Hughes L."/>
            <person name="Hurhula B."/>
            <person name="Husby M.E."/>
            <person name="Kamat A."/>
            <person name="Kanga B."/>
            <person name="Kashin S."/>
            <person name="Khazanovich D."/>
            <person name="Kisner P."/>
            <person name="Lance K."/>
            <person name="Lara M."/>
            <person name="Lee W."/>
            <person name="Lennon N."/>
            <person name="Letendre F."/>
            <person name="LeVine R."/>
            <person name="Lipovsky A."/>
            <person name="Liu X."/>
            <person name="Liu J."/>
            <person name="Liu S."/>
            <person name="Lokyitsang T."/>
            <person name="Lokyitsang Y."/>
            <person name="Lubonja R."/>
            <person name="Lui A."/>
            <person name="MacDonald P."/>
            <person name="Magnisalis V."/>
            <person name="Maru K."/>
            <person name="Matthews C."/>
            <person name="McCusker W."/>
            <person name="McDonough S."/>
            <person name="Mehta T."/>
            <person name="Meldrim J."/>
            <person name="Meneus L."/>
            <person name="Mihai O."/>
            <person name="Mihalev A."/>
            <person name="Mihova T."/>
            <person name="Mittelman R."/>
            <person name="Mlenga V."/>
            <person name="Montmayeur A."/>
            <person name="Mulrain L."/>
            <person name="Navidi A."/>
            <person name="Naylor J."/>
            <person name="Negash T."/>
            <person name="Nguyen T."/>
            <person name="Nguyen N."/>
            <person name="Nicol R."/>
            <person name="Norbu C."/>
            <person name="Norbu N."/>
            <person name="Novod N."/>
            <person name="O'Neill B."/>
            <person name="Osman S."/>
            <person name="Markiewicz E."/>
            <person name="Oyono O.L."/>
            <person name="Patti C."/>
            <person name="Phunkhang P."/>
            <person name="Pierre F."/>
            <person name="Priest M."/>
            <person name="Raghuraman S."/>
            <person name="Rege F."/>
            <person name="Reyes R."/>
            <person name="Rise C."/>
            <person name="Rogov P."/>
            <person name="Ross K."/>
            <person name="Ryan E."/>
            <person name="Settipalli S."/>
            <person name="Shea T."/>
            <person name="Sherpa N."/>
            <person name="Shi L."/>
            <person name="Shih D."/>
            <person name="Sparrow T."/>
            <person name="Spaulding J."/>
            <person name="Stalker J."/>
            <person name="Stange-Thomann N."/>
            <person name="Stavropoulos S."/>
            <person name="Stone C."/>
            <person name="Strader C."/>
            <person name="Tesfaye S."/>
            <person name="Thomson T."/>
            <person name="Thoulutsang Y."/>
            <person name="Thoulutsang D."/>
            <person name="Topham K."/>
            <person name="Topping I."/>
            <person name="Tsamla T."/>
            <person name="Vassiliev H."/>
            <person name="Vo A."/>
            <person name="Wangchuk T."/>
            <person name="Wangdi T."/>
            <person name="Weiand M."/>
            <person name="Wilkinson J."/>
            <person name="Wilson A."/>
            <person name="Yadav S."/>
            <person name="Young G."/>
            <person name="Yu Q."/>
            <person name="Zembek L."/>
            <person name="Zhong D."/>
            <person name="Zimmer A."/>
            <person name="Zwirko Z."/>
            <person name="Jaffe D.B."/>
            <person name="Alvarez P."/>
            <person name="Brockman W."/>
            <person name="Butler J."/>
            <person name="Chin C."/>
            <person name="Gnerre S."/>
            <person name="Grabherr M."/>
            <person name="Kleber M."/>
            <person name="Mauceli E."/>
            <person name="MacCallum I."/>
        </authorList>
    </citation>
    <scope>NUCLEOTIDE SEQUENCE [LARGE SCALE GENOMIC DNA]</scope>
    <source>
        <strain evidence="2">Tucson 15287-2541.00</strain>
    </source>
</reference>
<gene>
    <name evidence="1" type="primary">Dgri\GH24163</name>
    <name evidence="1" type="ORF">Dgri_GH24163</name>
</gene>